<comment type="caution">
    <text evidence="1">The sequence shown here is derived from an EMBL/GenBank/DDBJ whole genome shotgun (WGS) entry which is preliminary data.</text>
</comment>
<dbReference type="AlphaFoldDB" id="X1K7Z8"/>
<organism evidence="1">
    <name type="scientific">marine sediment metagenome</name>
    <dbReference type="NCBI Taxonomy" id="412755"/>
    <lineage>
        <taxon>unclassified sequences</taxon>
        <taxon>metagenomes</taxon>
        <taxon>ecological metagenomes</taxon>
    </lineage>
</organism>
<protein>
    <submittedName>
        <fullName evidence="1">Uncharacterized protein</fullName>
    </submittedName>
</protein>
<feature type="non-terminal residue" evidence="1">
    <location>
        <position position="43"/>
    </location>
</feature>
<reference evidence="1" key="1">
    <citation type="journal article" date="2014" name="Front. Microbiol.">
        <title>High frequency of phylogenetically diverse reductive dehalogenase-homologous genes in deep subseafloor sedimentary metagenomes.</title>
        <authorList>
            <person name="Kawai M."/>
            <person name="Futagami T."/>
            <person name="Toyoda A."/>
            <person name="Takaki Y."/>
            <person name="Nishi S."/>
            <person name="Hori S."/>
            <person name="Arai W."/>
            <person name="Tsubouchi T."/>
            <person name="Morono Y."/>
            <person name="Uchiyama I."/>
            <person name="Ito T."/>
            <person name="Fujiyama A."/>
            <person name="Inagaki F."/>
            <person name="Takami H."/>
        </authorList>
    </citation>
    <scope>NUCLEOTIDE SEQUENCE</scope>
    <source>
        <strain evidence="1">Expedition CK06-06</strain>
    </source>
</reference>
<proteinExistence type="predicted"/>
<gene>
    <name evidence="1" type="ORF">S06H3_20931</name>
</gene>
<sequence length="43" mass="4885">MNDNLNELELLLDPWWDTVTEWVDSAIDTVVDTVSSAYEAAKD</sequence>
<accession>X1K7Z8</accession>
<dbReference type="EMBL" id="BARV01010911">
    <property type="protein sequence ID" value="GAI02698.1"/>
    <property type="molecule type" value="Genomic_DNA"/>
</dbReference>
<evidence type="ECO:0000313" key="1">
    <source>
        <dbReference type="EMBL" id="GAI02698.1"/>
    </source>
</evidence>
<name>X1K7Z8_9ZZZZ</name>